<evidence type="ECO:0000313" key="3">
    <source>
        <dbReference type="RefSeq" id="XP_057387369.1"/>
    </source>
</evidence>
<gene>
    <name evidence="3" type="primary">NPS</name>
</gene>
<evidence type="ECO:0000256" key="1">
    <source>
        <dbReference type="SAM" id="MobiDB-lite"/>
    </source>
</evidence>
<dbReference type="GeneID" id="114236587"/>
<dbReference type="PANTHER" id="PTHR36679:SF1">
    <property type="entry name" value="NEUROPEPTIDE S"/>
    <property type="match status" value="1"/>
</dbReference>
<reference evidence="3" key="1">
    <citation type="submission" date="2025-08" db="UniProtKB">
        <authorList>
            <consortium name="RefSeq"/>
        </authorList>
    </citation>
    <scope>IDENTIFICATION</scope>
</reference>
<organism evidence="2 3">
    <name type="scientific">Balaenoptera acutorostrata</name>
    <name type="common">Common minke whale</name>
    <name type="synonym">Balaena rostrata</name>
    <dbReference type="NCBI Taxonomy" id="9767"/>
    <lineage>
        <taxon>Eukaryota</taxon>
        <taxon>Metazoa</taxon>
        <taxon>Chordata</taxon>
        <taxon>Craniata</taxon>
        <taxon>Vertebrata</taxon>
        <taxon>Euteleostomi</taxon>
        <taxon>Mammalia</taxon>
        <taxon>Eutheria</taxon>
        <taxon>Laurasiatheria</taxon>
        <taxon>Artiodactyla</taxon>
        <taxon>Whippomorpha</taxon>
        <taxon>Cetacea</taxon>
        <taxon>Mysticeti</taxon>
        <taxon>Balaenopteridae</taxon>
        <taxon>Balaenoptera</taxon>
    </lineage>
</organism>
<name>A0ABM3SBZ8_BALAC</name>
<keyword evidence="3" id="KW-0527">Neuropeptide</keyword>
<dbReference type="Proteomes" id="UP001652580">
    <property type="component" value="Chromosome 16"/>
</dbReference>
<protein>
    <submittedName>
        <fullName evidence="3">Neuropeptide S</fullName>
    </submittedName>
</protein>
<dbReference type="PANTHER" id="PTHR36679">
    <property type="entry name" value="NEUROPEPTIDE S"/>
    <property type="match status" value="1"/>
</dbReference>
<evidence type="ECO:0000313" key="2">
    <source>
        <dbReference type="Proteomes" id="UP001652580"/>
    </source>
</evidence>
<dbReference type="Pfam" id="PF14993">
    <property type="entry name" value="Neuropeptide_S"/>
    <property type="match status" value="1"/>
</dbReference>
<feature type="region of interest" description="Disordered" evidence="1">
    <location>
        <begin position="1"/>
        <end position="27"/>
    </location>
</feature>
<dbReference type="InterPro" id="IPR028138">
    <property type="entry name" value="Neuropeptide_S"/>
</dbReference>
<keyword evidence="2" id="KW-1185">Reference proteome</keyword>
<accession>A0ABM3SBZ8</accession>
<dbReference type="RefSeq" id="XP_057387369.1">
    <property type="nucleotide sequence ID" value="XM_057531386.1"/>
</dbReference>
<sequence length="162" mass="17972">MPGLPPIAPTPATGAREKAFSQQQLRGQKRPSVLVVCDSAQEPREEVAELRSVCTGTSLRRLGPEGGRFLFFLLCSSLKSNLILFLLISTMHVFWCHPVPSSKVSGKSDYFVVLLNSCPTRMGRREGLDFLKPILEKTLMKRSFRNGVGTGMKKTSFQRAKS</sequence>
<proteinExistence type="predicted"/>
<dbReference type="GO" id="GO:0007218">
    <property type="term" value="P:neuropeptide signaling pathway"/>
    <property type="evidence" value="ECO:0007669"/>
    <property type="project" value="UniProtKB-KW"/>
</dbReference>